<dbReference type="AlphaFoldDB" id="A0A7J6SCK2"/>
<organism evidence="1 2">
    <name type="scientific">Perkinsus olseni</name>
    <name type="common">Perkinsus atlanticus</name>
    <dbReference type="NCBI Taxonomy" id="32597"/>
    <lineage>
        <taxon>Eukaryota</taxon>
        <taxon>Sar</taxon>
        <taxon>Alveolata</taxon>
        <taxon>Perkinsozoa</taxon>
        <taxon>Perkinsea</taxon>
        <taxon>Perkinsida</taxon>
        <taxon>Perkinsidae</taxon>
        <taxon>Perkinsus</taxon>
    </lineage>
</organism>
<sequence length="137" mass="15823">MPKRLHVLAYMQFDLYRSFRVFRGQYVEEWAFKSSTRVSEASRYVEEWTFIVVPGSLRPVCRRVGLYSSTRVSEASQYVEEWAFIVVSGSLRPVCRRVGLCGRTWISDASEMAPCLDAGLDALDSLCEVYHRPRKVD</sequence>
<protein>
    <submittedName>
        <fullName evidence="1">Uncharacterized protein</fullName>
    </submittedName>
</protein>
<gene>
    <name evidence="1" type="ORF">FOZ63_028817</name>
</gene>
<proteinExistence type="predicted"/>
<dbReference type="Proteomes" id="UP000553632">
    <property type="component" value="Unassembled WGS sequence"/>
</dbReference>
<comment type="caution">
    <text evidence="1">The sequence shown here is derived from an EMBL/GenBank/DDBJ whole genome shotgun (WGS) entry which is preliminary data.</text>
</comment>
<evidence type="ECO:0000313" key="2">
    <source>
        <dbReference type="Proteomes" id="UP000553632"/>
    </source>
</evidence>
<name>A0A7J6SCK2_PEROL</name>
<accession>A0A7J6SCK2</accession>
<reference evidence="1 2" key="1">
    <citation type="submission" date="2020-04" db="EMBL/GenBank/DDBJ databases">
        <title>Perkinsus olseni comparative genomics.</title>
        <authorList>
            <person name="Bogema D.R."/>
        </authorList>
    </citation>
    <scope>NUCLEOTIDE SEQUENCE [LARGE SCALE GENOMIC DNA]</scope>
    <source>
        <strain evidence="1 2">ATCC PRA-207</strain>
    </source>
</reference>
<dbReference type="EMBL" id="JABANO010019370">
    <property type="protein sequence ID" value="KAF4730282.1"/>
    <property type="molecule type" value="Genomic_DNA"/>
</dbReference>
<keyword evidence="2" id="KW-1185">Reference proteome</keyword>
<feature type="non-terminal residue" evidence="1">
    <location>
        <position position="137"/>
    </location>
</feature>
<evidence type="ECO:0000313" key="1">
    <source>
        <dbReference type="EMBL" id="KAF4730282.1"/>
    </source>
</evidence>